<dbReference type="InterPro" id="IPR012171">
    <property type="entry name" value="Fatty_acid_desaturase"/>
</dbReference>
<keyword evidence="6" id="KW-0443">Lipid metabolism</keyword>
<accession>A0A7I8VTX0</accession>
<evidence type="ECO:0000313" key="11">
    <source>
        <dbReference type="Proteomes" id="UP000549394"/>
    </source>
</evidence>
<dbReference type="EMBL" id="CAJFCJ010000010">
    <property type="protein sequence ID" value="CAD5119677.1"/>
    <property type="molecule type" value="Genomic_DNA"/>
</dbReference>
<dbReference type="GO" id="GO:0016717">
    <property type="term" value="F:oxidoreductase activity, acting on paired donors, with oxidation of a pair of donors resulting in the reduction of molecular oxygen to two molecules of water"/>
    <property type="evidence" value="ECO:0007669"/>
    <property type="project" value="TreeGrafter"/>
</dbReference>
<dbReference type="OrthoDB" id="260091at2759"/>
<keyword evidence="11" id="KW-1185">Reference proteome</keyword>
<proteinExistence type="inferred from homology"/>
<sequence length="446" mass="52468">MGKGGKDIKRDPEAKIAWEEVKKHTTRDDKWLVINNNVYDITQWSKRHPGGSKVISHYAGQDATEAFTAFHPDKNFVGKFLKSIQIGKVNEKEFQYSPDESSPEKYKAMKEDFELLRQKAEKKGYFKPSVTFFVLSLLHIVLLELLALAILYNFGNGWIPWLVSAILLATVQAQAGWSQHDFGHLSVCKNSYWNHFIHQFTMSLTKGAAPSWWNHLHYQHHAKPNVLEKDPDVRLEKVFVLGEVMPKRMAKKKNTMPYNLQHKYFFAIGPPLLFPIYFQIMIFRHVIQRKHWLDLSLMLVFYFKIATLYKSLLGSWGSLLLWYFIMRVIESHWFVWVTQSNHIPMEIDDDKSRAWLPLQLHATCDIEKSYFNDWFTGHLNFQIEHHLFPTMPRHNLYKVKADVEALCKKHNVPYVTKSLGQAFYDIPKTLKHSGEIWYAHYQSHHH</sequence>
<evidence type="ECO:0000256" key="8">
    <source>
        <dbReference type="SAM" id="Phobius"/>
    </source>
</evidence>
<evidence type="ECO:0000256" key="3">
    <source>
        <dbReference type="ARBA" id="ARBA00022692"/>
    </source>
</evidence>
<dbReference type="PRINTS" id="PR00363">
    <property type="entry name" value="CYTOCHROMEB5"/>
</dbReference>
<comment type="subcellular location">
    <subcellularLocation>
        <location evidence="1">Membrane</location>
        <topology evidence="1">Multi-pass membrane protein</topology>
    </subcellularLocation>
</comment>
<keyword evidence="5" id="KW-0560">Oxidoreductase</keyword>
<evidence type="ECO:0000259" key="9">
    <source>
        <dbReference type="PROSITE" id="PS50255"/>
    </source>
</evidence>
<reference evidence="10 11" key="1">
    <citation type="submission" date="2020-08" db="EMBL/GenBank/DDBJ databases">
        <authorList>
            <person name="Hejnol A."/>
        </authorList>
    </citation>
    <scope>NUCLEOTIDE SEQUENCE [LARGE SCALE GENOMIC DNA]</scope>
</reference>
<dbReference type="InterPro" id="IPR036400">
    <property type="entry name" value="Cyt_B5-like_heme/steroid_sf"/>
</dbReference>
<comment type="similarity">
    <text evidence="2">Belongs to the fatty acid desaturase type 1 family.</text>
</comment>
<dbReference type="GO" id="GO:0016020">
    <property type="term" value="C:membrane"/>
    <property type="evidence" value="ECO:0007669"/>
    <property type="project" value="UniProtKB-SubCell"/>
</dbReference>
<dbReference type="Pfam" id="PF00487">
    <property type="entry name" value="FA_desaturase"/>
    <property type="match status" value="1"/>
</dbReference>
<dbReference type="PIRSF" id="PIRSF015921">
    <property type="entry name" value="FA_sphinglp_des"/>
    <property type="match status" value="1"/>
</dbReference>
<dbReference type="GO" id="GO:0006629">
    <property type="term" value="P:lipid metabolic process"/>
    <property type="evidence" value="ECO:0007669"/>
    <property type="project" value="UniProtKB-KW"/>
</dbReference>
<feature type="transmembrane region" description="Helical" evidence="8">
    <location>
        <begin position="264"/>
        <end position="287"/>
    </location>
</feature>
<dbReference type="Proteomes" id="UP000549394">
    <property type="component" value="Unassembled WGS sequence"/>
</dbReference>
<dbReference type="Pfam" id="PF00173">
    <property type="entry name" value="Cyt-b5"/>
    <property type="match status" value="1"/>
</dbReference>
<evidence type="ECO:0000256" key="7">
    <source>
        <dbReference type="ARBA" id="ARBA00023136"/>
    </source>
</evidence>
<comment type="caution">
    <text evidence="10">The sequence shown here is derived from an EMBL/GenBank/DDBJ whole genome shotgun (WGS) entry which is preliminary data.</text>
</comment>
<evidence type="ECO:0000256" key="2">
    <source>
        <dbReference type="ARBA" id="ARBA00009295"/>
    </source>
</evidence>
<evidence type="ECO:0000256" key="5">
    <source>
        <dbReference type="ARBA" id="ARBA00023002"/>
    </source>
</evidence>
<gene>
    <name evidence="10" type="ORF">DGYR_LOCUS7873</name>
</gene>
<keyword evidence="3 8" id="KW-0812">Transmembrane</keyword>
<name>A0A7I8VTX0_9ANNE</name>
<dbReference type="SUPFAM" id="SSF55856">
    <property type="entry name" value="Cytochrome b5-like heme/steroid binding domain"/>
    <property type="match status" value="1"/>
</dbReference>
<organism evidence="10 11">
    <name type="scientific">Dimorphilus gyrociliatus</name>
    <dbReference type="NCBI Taxonomy" id="2664684"/>
    <lineage>
        <taxon>Eukaryota</taxon>
        <taxon>Metazoa</taxon>
        <taxon>Spiralia</taxon>
        <taxon>Lophotrochozoa</taxon>
        <taxon>Annelida</taxon>
        <taxon>Polychaeta</taxon>
        <taxon>Polychaeta incertae sedis</taxon>
        <taxon>Dinophilidae</taxon>
        <taxon>Dimorphilus</taxon>
    </lineage>
</organism>
<dbReference type="PANTHER" id="PTHR19353:SF88">
    <property type="entry name" value="DELTA(5) FATTY ACID DESATURASE FAT-4"/>
    <property type="match status" value="1"/>
</dbReference>
<dbReference type="AlphaFoldDB" id="A0A7I8VTX0"/>
<dbReference type="SMART" id="SM01117">
    <property type="entry name" value="Cyt-b5"/>
    <property type="match status" value="1"/>
</dbReference>
<dbReference type="InterPro" id="IPR001199">
    <property type="entry name" value="Cyt_B5-like_heme/steroid-bd"/>
</dbReference>
<dbReference type="CDD" id="cd03506">
    <property type="entry name" value="Delta6-FADS-like"/>
    <property type="match status" value="1"/>
</dbReference>
<keyword evidence="7 8" id="KW-0472">Membrane</keyword>
<dbReference type="PROSITE" id="PS50255">
    <property type="entry name" value="CYTOCHROME_B5_2"/>
    <property type="match status" value="1"/>
</dbReference>
<evidence type="ECO:0000256" key="1">
    <source>
        <dbReference type="ARBA" id="ARBA00004141"/>
    </source>
</evidence>
<protein>
    <submittedName>
        <fullName evidence="10">DgyrCDS8272</fullName>
    </submittedName>
</protein>
<evidence type="ECO:0000256" key="6">
    <source>
        <dbReference type="ARBA" id="ARBA00023098"/>
    </source>
</evidence>
<evidence type="ECO:0000313" key="10">
    <source>
        <dbReference type="EMBL" id="CAD5119677.1"/>
    </source>
</evidence>
<keyword evidence="4 8" id="KW-1133">Transmembrane helix</keyword>
<feature type="transmembrane region" description="Helical" evidence="8">
    <location>
        <begin position="130"/>
        <end position="152"/>
    </location>
</feature>
<evidence type="ECO:0000256" key="4">
    <source>
        <dbReference type="ARBA" id="ARBA00022989"/>
    </source>
</evidence>
<feature type="transmembrane region" description="Helical" evidence="8">
    <location>
        <begin position="299"/>
        <end position="325"/>
    </location>
</feature>
<dbReference type="Gene3D" id="3.10.120.10">
    <property type="entry name" value="Cytochrome b5-like heme/steroid binding domain"/>
    <property type="match status" value="1"/>
</dbReference>
<dbReference type="PANTHER" id="PTHR19353">
    <property type="entry name" value="FATTY ACID DESATURASE 2"/>
    <property type="match status" value="1"/>
</dbReference>
<feature type="domain" description="Cytochrome b5 heme-binding" evidence="9">
    <location>
        <begin position="13"/>
        <end position="90"/>
    </location>
</feature>
<dbReference type="InterPro" id="IPR005804">
    <property type="entry name" value="FA_desaturase_dom"/>
</dbReference>